<dbReference type="GO" id="GO:0030600">
    <property type="term" value="F:feruloyl esterase activity"/>
    <property type="evidence" value="ECO:0007669"/>
    <property type="project" value="InterPro"/>
</dbReference>
<evidence type="ECO:0000256" key="7">
    <source>
        <dbReference type="ARBA" id="ARBA00023326"/>
    </source>
</evidence>
<feature type="chain" id="PRO_5040848664" evidence="9">
    <location>
        <begin position="22"/>
        <end position="323"/>
    </location>
</feature>
<dbReference type="InterPro" id="IPR043595">
    <property type="entry name" value="FaeB/C/D"/>
</dbReference>
<keyword evidence="2" id="KW-0964">Secreted</keyword>
<evidence type="ECO:0000256" key="9">
    <source>
        <dbReference type="SAM" id="SignalP"/>
    </source>
</evidence>
<gene>
    <name evidence="10" type="ORF">HD597_004293</name>
</gene>
<dbReference type="GO" id="GO:0005576">
    <property type="term" value="C:extracellular region"/>
    <property type="evidence" value="ECO:0007669"/>
    <property type="project" value="UniProtKB-SubCell"/>
</dbReference>
<keyword evidence="5" id="KW-0378">Hydrolase</keyword>
<proteinExistence type="predicted"/>
<feature type="compositionally biased region" description="Pro residues" evidence="8">
    <location>
        <begin position="22"/>
        <end position="31"/>
    </location>
</feature>
<dbReference type="PANTHER" id="PTHR38050:SF2">
    <property type="entry name" value="FERULOYL ESTERASE C-RELATED"/>
    <property type="match status" value="1"/>
</dbReference>
<keyword evidence="3" id="KW-0858">Xylan degradation</keyword>
<dbReference type="EMBL" id="JAMZEB010000002">
    <property type="protein sequence ID" value="MCP2357273.1"/>
    <property type="molecule type" value="Genomic_DNA"/>
</dbReference>
<dbReference type="GO" id="GO:0045493">
    <property type="term" value="P:xylan catabolic process"/>
    <property type="evidence" value="ECO:0007669"/>
    <property type="project" value="UniProtKB-KW"/>
</dbReference>
<sequence>MPTRAALLLAALLLAARCGGAPPPPASPQNPAPQASAARAGSSGCQAARPLEPGTHRLRSGGLERRFLLSLPSGDGPHPVLLDLHGLGSSAAQQAAYGRLPEQGSRRGYIVATPQAAEGRLGWTLPHTSGPDDTAFLTALLDHLERGLCVQDRREFAAGLSYGAAMATALVCELDGRLSGVAAVAGLNIVRPCERRPPPTTVVAFHGTADRIVPYRGGHPFQDATGELRTLADLVVLDPVEDAAAGWADLFECAGRATGTLSAGIRVRDWKSCPGGTTLRLYTIDGGGHTWPGPIEVPWLGATARDLDATRLILDAFDRAPSR</sequence>
<evidence type="ECO:0000313" key="11">
    <source>
        <dbReference type="Proteomes" id="UP001139648"/>
    </source>
</evidence>
<evidence type="ECO:0000256" key="5">
    <source>
        <dbReference type="ARBA" id="ARBA00022801"/>
    </source>
</evidence>
<protein>
    <submittedName>
        <fullName evidence="10">Polyhydroxybutyrate depolymerase</fullName>
    </submittedName>
</protein>
<evidence type="ECO:0000256" key="6">
    <source>
        <dbReference type="ARBA" id="ARBA00023277"/>
    </source>
</evidence>
<name>A0A9X2GMD8_9ACTN</name>
<evidence type="ECO:0000313" key="10">
    <source>
        <dbReference type="EMBL" id="MCP2357273.1"/>
    </source>
</evidence>
<dbReference type="AlphaFoldDB" id="A0A9X2GMD8"/>
<dbReference type="PANTHER" id="PTHR38050">
    <property type="match status" value="1"/>
</dbReference>
<dbReference type="RefSeq" id="WP_253744413.1">
    <property type="nucleotide sequence ID" value="NZ_BAABKA010000015.1"/>
</dbReference>
<dbReference type="Proteomes" id="UP001139648">
    <property type="component" value="Unassembled WGS sequence"/>
</dbReference>
<reference evidence="10" key="1">
    <citation type="submission" date="2022-06" db="EMBL/GenBank/DDBJ databases">
        <title>Sequencing the genomes of 1000 actinobacteria strains.</title>
        <authorList>
            <person name="Klenk H.-P."/>
        </authorList>
    </citation>
    <scope>NUCLEOTIDE SEQUENCE</scope>
    <source>
        <strain evidence="10">DSM 46694</strain>
    </source>
</reference>
<keyword evidence="7" id="KW-0624">Polysaccharide degradation</keyword>
<dbReference type="SUPFAM" id="SSF53474">
    <property type="entry name" value="alpha/beta-Hydrolases"/>
    <property type="match status" value="1"/>
</dbReference>
<accession>A0A9X2GMD8</accession>
<keyword evidence="11" id="KW-1185">Reference proteome</keyword>
<evidence type="ECO:0000256" key="3">
    <source>
        <dbReference type="ARBA" id="ARBA00022651"/>
    </source>
</evidence>
<evidence type="ECO:0000256" key="4">
    <source>
        <dbReference type="ARBA" id="ARBA00022729"/>
    </source>
</evidence>
<comment type="subcellular location">
    <subcellularLocation>
        <location evidence="1">Secreted</location>
    </subcellularLocation>
</comment>
<feature type="compositionally biased region" description="Low complexity" evidence="8">
    <location>
        <begin position="32"/>
        <end position="49"/>
    </location>
</feature>
<dbReference type="InterPro" id="IPR029058">
    <property type="entry name" value="AB_hydrolase_fold"/>
</dbReference>
<feature type="region of interest" description="Disordered" evidence="8">
    <location>
        <begin position="22"/>
        <end position="59"/>
    </location>
</feature>
<evidence type="ECO:0000256" key="1">
    <source>
        <dbReference type="ARBA" id="ARBA00004613"/>
    </source>
</evidence>
<dbReference type="Gene3D" id="3.40.50.1820">
    <property type="entry name" value="alpha/beta hydrolase"/>
    <property type="match status" value="1"/>
</dbReference>
<feature type="signal peptide" evidence="9">
    <location>
        <begin position="1"/>
        <end position="21"/>
    </location>
</feature>
<evidence type="ECO:0000256" key="8">
    <source>
        <dbReference type="SAM" id="MobiDB-lite"/>
    </source>
</evidence>
<keyword evidence="6" id="KW-0119">Carbohydrate metabolism</keyword>
<organism evidence="10 11">
    <name type="scientific">Nonomuraea thailandensis</name>
    <dbReference type="NCBI Taxonomy" id="1188745"/>
    <lineage>
        <taxon>Bacteria</taxon>
        <taxon>Bacillati</taxon>
        <taxon>Actinomycetota</taxon>
        <taxon>Actinomycetes</taxon>
        <taxon>Streptosporangiales</taxon>
        <taxon>Streptosporangiaceae</taxon>
        <taxon>Nonomuraea</taxon>
    </lineage>
</organism>
<evidence type="ECO:0000256" key="2">
    <source>
        <dbReference type="ARBA" id="ARBA00022525"/>
    </source>
</evidence>
<comment type="caution">
    <text evidence="10">The sequence shown here is derived from an EMBL/GenBank/DDBJ whole genome shotgun (WGS) entry which is preliminary data.</text>
</comment>
<keyword evidence="4 9" id="KW-0732">Signal</keyword>